<organism evidence="1 2">
    <name type="scientific">Trichinella murrelli</name>
    <dbReference type="NCBI Taxonomy" id="144512"/>
    <lineage>
        <taxon>Eukaryota</taxon>
        <taxon>Metazoa</taxon>
        <taxon>Ecdysozoa</taxon>
        <taxon>Nematoda</taxon>
        <taxon>Enoplea</taxon>
        <taxon>Dorylaimia</taxon>
        <taxon>Trichinellida</taxon>
        <taxon>Trichinellidae</taxon>
        <taxon>Trichinella</taxon>
    </lineage>
</organism>
<dbReference type="AlphaFoldDB" id="A0A0V0TTH7"/>
<reference evidence="1 2" key="1">
    <citation type="submission" date="2015-01" db="EMBL/GenBank/DDBJ databases">
        <title>Evolution of Trichinella species and genotypes.</title>
        <authorList>
            <person name="Korhonen P.K."/>
            <person name="Edoardo P."/>
            <person name="Giuseppe L.R."/>
            <person name="Gasser R.B."/>
        </authorList>
    </citation>
    <scope>NUCLEOTIDE SEQUENCE [LARGE SCALE GENOMIC DNA]</scope>
    <source>
        <strain evidence="1">ISS417</strain>
    </source>
</reference>
<gene>
    <name evidence="1" type="ORF">T05_7546</name>
</gene>
<keyword evidence="2" id="KW-1185">Reference proteome</keyword>
<accession>A0A0V0TTH7</accession>
<dbReference type="OrthoDB" id="10279919at2759"/>
<protein>
    <submittedName>
        <fullName evidence="1">Uncharacterized protein</fullName>
    </submittedName>
</protein>
<evidence type="ECO:0000313" key="2">
    <source>
        <dbReference type="Proteomes" id="UP000055048"/>
    </source>
</evidence>
<comment type="caution">
    <text evidence="1">The sequence shown here is derived from an EMBL/GenBank/DDBJ whole genome shotgun (WGS) entry which is preliminary data.</text>
</comment>
<evidence type="ECO:0000313" key="1">
    <source>
        <dbReference type="EMBL" id="KRX42303.1"/>
    </source>
</evidence>
<sequence length="207" mass="22418">MKLLVGMVGQRRRNGAGHVGGTEIEHGKFTTGAGLSARLLLLLGCIRTGEALVMAIFVTSEVDFALKGTATKSADEWLQARVLASVRDQVGRLAECFTANFTLVRIRVGRNTDWKCHADQCPCPISDIGTSGNKCNDERKAALDVGKICFCVQIDAKQMRMVVDALTSTDNVIALPLMNNHRAPAGMTRQARADSFRKVPAIRGHLP</sequence>
<proteinExistence type="predicted"/>
<name>A0A0V0TTH7_9BILA</name>
<dbReference type="Proteomes" id="UP000055048">
    <property type="component" value="Unassembled WGS sequence"/>
</dbReference>
<dbReference type="EMBL" id="JYDJ01000147">
    <property type="protein sequence ID" value="KRX42303.1"/>
    <property type="molecule type" value="Genomic_DNA"/>
</dbReference>